<dbReference type="NCBIfam" id="NF005457">
    <property type="entry name" value="PRK07051.1"/>
    <property type="match status" value="1"/>
</dbReference>
<dbReference type="InterPro" id="IPR050709">
    <property type="entry name" value="Biotin_Carboxyl_Carrier/Decarb"/>
</dbReference>
<keyword evidence="12" id="KW-1185">Reference proteome</keyword>
<sequence>MDLKDIQNLIKFVAKSGASEVKLETDELKITIKTGSGEGKGEMTYIQQIPTMAPPAQVPVQQQAAAAAPVQQEVKAEDANSKYVTIKSPIIGTFYRKPSPDKDVFVEVGSTVKVGDVLCVIEAMKLFNEIESEIAGKIVKVLVDDSSPVEFDQPLFLVDPS</sequence>
<evidence type="ECO:0000256" key="2">
    <source>
        <dbReference type="ARBA" id="ARBA00005194"/>
    </source>
</evidence>
<keyword evidence="7 9" id="KW-0275">Fatty acid biosynthesis</keyword>
<evidence type="ECO:0000256" key="5">
    <source>
        <dbReference type="ARBA" id="ARBA00022832"/>
    </source>
</evidence>
<keyword evidence="8 9" id="KW-0092">Biotin</keyword>
<accession>A0A410G7M0</accession>
<gene>
    <name evidence="11" type="primary">accB</name>
    <name evidence="11" type="ORF">EI546_11240</name>
</gene>
<dbReference type="PRINTS" id="PR01071">
    <property type="entry name" value="ACOABIOTINCC"/>
</dbReference>
<evidence type="ECO:0000256" key="9">
    <source>
        <dbReference type="RuleBase" id="RU364072"/>
    </source>
</evidence>
<dbReference type="GO" id="GO:0003989">
    <property type="term" value="F:acetyl-CoA carboxylase activity"/>
    <property type="evidence" value="ECO:0007669"/>
    <property type="project" value="InterPro"/>
</dbReference>
<comment type="function">
    <text evidence="1 9">This protein is a component of the acetyl coenzyme A carboxylase complex; first, biotin carboxylase catalyzes the carboxylation of the carrier protein and then the transcarboxylase transfers the carboxyl group to form malonyl-CoA.</text>
</comment>
<keyword evidence="6 9" id="KW-0443">Lipid metabolism</keyword>
<dbReference type="Gene3D" id="2.40.50.100">
    <property type="match status" value="1"/>
</dbReference>
<dbReference type="SUPFAM" id="SSF51230">
    <property type="entry name" value="Single hybrid motif"/>
    <property type="match status" value="1"/>
</dbReference>
<keyword evidence="5 9" id="KW-0276">Fatty acid metabolism</keyword>
<dbReference type="PANTHER" id="PTHR45266">
    <property type="entry name" value="OXALOACETATE DECARBOXYLASE ALPHA CHAIN"/>
    <property type="match status" value="1"/>
</dbReference>
<proteinExistence type="predicted"/>
<dbReference type="RefSeq" id="WP_128251602.1">
    <property type="nucleotide sequence ID" value="NZ_CP034951.1"/>
</dbReference>
<dbReference type="AlphaFoldDB" id="A0A410G7M0"/>
<dbReference type="InterPro" id="IPR001882">
    <property type="entry name" value="Biotin_BS"/>
</dbReference>
<dbReference type="Pfam" id="PF00364">
    <property type="entry name" value="Biotin_lipoyl"/>
    <property type="match status" value="1"/>
</dbReference>
<dbReference type="UniPathway" id="UPA00094"/>
<evidence type="ECO:0000256" key="7">
    <source>
        <dbReference type="ARBA" id="ARBA00023160"/>
    </source>
</evidence>
<dbReference type="KEGG" id="aev:EI546_11240"/>
<dbReference type="PROSITE" id="PS50968">
    <property type="entry name" value="BIOTINYL_LIPOYL"/>
    <property type="match status" value="1"/>
</dbReference>
<dbReference type="EMBL" id="CP034951">
    <property type="protein sequence ID" value="QAA83240.1"/>
    <property type="molecule type" value="Genomic_DNA"/>
</dbReference>
<evidence type="ECO:0000256" key="8">
    <source>
        <dbReference type="ARBA" id="ARBA00023267"/>
    </source>
</evidence>
<evidence type="ECO:0000256" key="3">
    <source>
        <dbReference type="ARBA" id="ARBA00017562"/>
    </source>
</evidence>
<dbReference type="OrthoDB" id="9811735at2"/>
<dbReference type="NCBIfam" id="TIGR00531">
    <property type="entry name" value="BCCP"/>
    <property type="match status" value="1"/>
</dbReference>
<protein>
    <recommendedName>
        <fullName evidence="3 9">Biotin carboxyl carrier protein of acetyl-CoA carboxylase</fullName>
    </recommendedName>
</protein>
<dbReference type="GO" id="GO:0009317">
    <property type="term" value="C:acetyl-CoA carboxylase complex"/>
    <property type="evidence" value="ECO:0007669"/>
    <property type="project" value="InterPro"/>
</dbReference>
<dbReference type="GO" id="GO:0006633">
    <property type="term" value="P:fatty acid biosynthetic process"/>
    <property type="evidence" value="ECO:0007669"/>
    <property type="project" value="UniProtKB-UniPathway"/>
</dbReference>
<dbReference type="InterPro" id="IPR011053">
    <property type="entry name" value="Single_hybrid_motif"/>
</dbReference>
<reference evidence="11 12" key="1">
    <citation type="submission" date="2019-01" db="EMBL/GenBank/DDBJ databases">
        <title>Complete genome sequencing of Aequorivita sp. H23M31.</title>
        <authorList>
            <person name="Bae J.-W."/>
        </authorList>
    </citation>
    <scope>NUCLEOTIDE SEQUENCE [LARGE SCALE GENOMIC DNA]</scope>
    <source>
        <strain evidence="11 12">H23M31</strain>
    </source>
</reference>
<evidence type="ECO:0000256" key="6">
    <source>
        <dbReference type="ARBA" id="ARBA00023098"/>
    </source>
</evidence>
<dbReference type="PANTHER" id="PTHR45266:SF3">
    <property type="entry name" value="OXALOACETATE DECARBOXYLASE ALPHA CHAIN"/>
    <property type="match status" value="1"/>
</dbReference>
<organism evidence="11 12">
    <name type="scientific">Aequorivita ciconiae</name>
    <dbReference type="NCBI Taxonomy" id="2494375"/>
    <lineage>
        <taxon>Bacteria</taxon>
        <taxon>Pseudomonadati</taxon>
        <taxon>Bacteroidota</taxon>
        <taxon>Flavobacteriia</taxon>
        <taxon>Flavobacteriales</taxon>
        <taxon>Flavobacteriaceae</taxon>
        <taxon>Aequorivita</taxon>
    </lineage>
</organism>
<evidence type="ECO:0000256" key="4">
    <source>
        <dbReference type="ARBA" id="ARBA00022516"/>
    </source>
</evidence>
<evidence type="ECO:0000313" key="12">
    <source>
        <dbReference type="Proteomes" id="UP000285517"/>
    </source>
</evidence>
<dbReference type="Proteomes" id="UP000285517">
    <property type="component" value="Chromosome"/>
</dbReference>
<evidence type="ECO:0000259" key="10">
    <source>
        <dbReference type="PROSITE" id="PS50968"/>
    </source>
</evidence>
<name>A0A410G7M0_9FLAO</name>
<evidence type="ECO:0000313" key="11">
    <source>
        <dbReference type="EMBL" id="QAA83240.1"/>
    </source>
</evidence>
<keyword evidence="4 9" id="KW-0444">Lipid biosynthesis</keyword>
<dbReference type="InterPro" id="IPR001249">
    <property type="entry name" value="AcCoA_biotinCC"/>
</dbReference>
<feature type="domain" description="Lipoyl-binding" evidence="10">
    <location>
        <begin position="83"/>
        <end position="159"/>
    </location>
</feature>
<dbReference type="InterPro" id="IPR000089">
    <property type="entry name" value="Biotin_lipoyl"/>
</dbReference>
<dbReference type="PROSITE" id="PS00188">
    <property type="entry name" value="BIOTIN"/>
    <property type="match status" value="1"/>
</dbReference>
<comment type="pathway">
    <text evidence="2 9">Lipid metabolism; fatty acid biosynthesis.</text>
</comment>
<dbReference type="CDD" id="cd06850">
    <property type="entry name" value="biotinyl_domain"/>
    <property type="match status" value="1"/>
</dbReference>
<evidence type="ECO:0000256" key="1">
    <source>
        <dbReference type="ARBA" id="ARBA00003761"/>
    </source>
</evidence>